<proteinExistence type="predicted"/>
<dbReference type="GO" id="GO:0043190">
    <property type="term" value="C:ATP-binding cassette (ABC) transporter complex"/>
    <property type="evidence" value="ECO:0007669"/>
    <property type="project" value="InterPro"/>
</dbReference>
<dbReference type="InterPro" id="IPR007210">
    <property type="entry name" value="ABC_Gly_betaine_transp_sub-bd"/>
</dbReference>
<dbReference type="SUPFAM" id="SSF53850">
    <property type="entry name" value="Periplasmic binding protein-like II"/>
    <property type="match status" value="1"/>
</dbReference>
<evidence type="ECO:0000313" key="3">
    <source>
        <dbReference type="Proteomes" id="UP000295444"/>
    </source>
</evidence>
<comment type="caution">
    <text evidence="2">The sequence shown here is derived from an EMBL/GenBank/DDBJ whole genome shotgun (WGS) entry which is preliminary data.</text>
</comment>
<gene>
    <name evidence="2" type="ORF">EV186_1043</name>
</gene>
<dbReference type="Pfam" id="PF04069">
    <property type="entry name" value="OpuAC"/>
    <property type="match status" value="1"/>
</dbReference>
<reference evidence="2 3" key="1">
    <citation type="submission" date="2019-03" db="EMBL/GenBank/DDBJ databases">
        <title>Genomic Encyclopedia of Type Strains, Phase IV (KMG-IV): sequencing the most valuable type-strain genomes for metagenomic binning, comparative biology and taxonomic classification.</title>
        <authorList>
            <person name="Goeker M."/>
        </authorList>
    </citation>
    <scope>NUCLEOTIDE SEQUENCE [LARGE SCALE GENOMIC DNA]</scope>
    <source>
        <strain evidence="2 3">DSM 45361</strain>
    </source>
</reference>
<dbReference type="GO" id="GO:0022857">
    <property type="term" value="F:transmembrane transporter activity"/>
    <property type="evidence" value="ECO:0007669"/>
    <property type="project" value="InterPro"/>
</dbReference>
<dbReference type="Gene3D" id="3.40.190.10">
    <property type="entry name" value="Periplasmic binding protein-like II"/>
    <property type="match status" value="1"/>
</dbReference>
<protein>
    <submittedName>
        <fullName evidence="2">Osmoprotectant transport system substrate-binding protein</fullName>
    </submittedName>
</protein>
<name>A0A4R6S997_LABRH</name>
<dbReference type="OrthoDB" id="9781705at2"/>
<dbReference type="Proteomes" id="UP000295444">
    <property type="component" value="Unassembled WGS sequence"/>
</dbReference>
<keyword evidence="3" id="KW-1185">Reference proteome</keyword>
<dbReference type="PROSITE" id="PS51257">
    <property type="entry name" value="PROKAR_LIPOPROTEIN"/>
    <property type="match status" value="1"/>
</dbReference>
<feature type="domain" description="ABC-type glycine betaine transport system substrate-binding" evidence="1">
    <location>
        <begin position="50"/>
        <end position="318"/>
    </location>
</feature>
<dbReference type="AlphaFoldDB" id="A0A4R6S997"/>
<sequence>MRIRTKLTAWGCAVVAGASVLTGCGLSSSFALPLDIEPGTLPAHALDGVHLVVGSKDFTEEIILGHIAEFALAASGADIEDLTNIQGSNSARNALVNGDVDLYYDYTGTGWINYLGNDKPIPDQQKQYEAMRDADAKNGMVWLPYSPLNDTYAFAMNPQVTRKLKIKSISDMVAKIKQDPSIGTFCLETEFASRNDGFPGVKKTYGFEVPAANVKNFGTGAVYAATASGSCNFGEVFTTDGRIRALNLTVLQDDKQFFPQYNVAPVVRKEVLDAHPAIAEVFNKIAPKLNNDMMIDLAAKVDVDGADPVTVARDWLAKEGFIKLPK</sequence>
<dbReference type="Gene3D" id="3.40.190.120">
    <property type="entry name" value="Osmoprotection protein (prox), domain 2"/>
    <property type="match status" value="1"/>
</dbReference>
<dbReference type="RefSeq" id="WP_133851432.1">
    <property type="nucleotide sequence ID" value="NZ_SNXZ01000004.1"/>
</dbReference>
<dbReference type="CDD" id="cd13611">
    <property type="entry name" value="PBP2_YehZ"/>
    <property type="match status" value="1"/>
</dbReference>
<evidence type="ECO:0000313" key="2">
    <source>
        <dbReference type="EMBL" id="TDP96023.1"/>
    </source>
</evidence>
<evidence type="ECO:0000259" key="1">
    <source>
        <dbReference type="Pfam" id="PF04069"/>
    </source>
</evidence>
<accession>A0A4R6S997</accession>
<dbReference type="EMBL" id="SNXZ01000004">
    <property type="protein sequence ID" value="TDP96023.1"/>
    <property type="molecule type" value="Genomic_DNA"/>
</dbReference>
<organism evidence="2 3">
    <name type="scientific">Labedaea rhizosphaerae</name>
    <dbReference type="NCBI Taxonomy" id="598644"/>
    <lineage>
        <taxon>Bacteria</taxon>
        <taxon>Bacillati</taxon>
        <taxon>Actinomycetota</taxon>
        <taxon>Actinomycetes</taxon>
        <taxon>Pseudonocardiales</taxon>
        <taxon>Pseudonocardiaceae</taxon>
        <taxon>Labedaea</taxon>
    </lineage>
</organism>